<dbReference type="Proteomes" id="UP001162972">
    <property type="component" value="Chromosome 11"/>
</dbReference>
<comment type="caution">
    <text evidence="1">The sequence shown here is derived from an EMBL/GenBank/DDBJ whole genome shotgun (WGS) entry which is preliminary data.</text>
</comment>
<evidence type="ECO:0000313" key="2">
    <source>
        <dbReference type="Proteomes" id="UP001162972"/>
    </source>
</evidence>
<accession>A0AAD6K7D5</accession>
<dbReference type="AlphaFoldDB" id="A0AAD6K7D5"/>
<sequence>MKSYWYNICVRRLPVTISLCRSSAKLICTSLIRGSYQVRQYLVKKNGTFLVLETASTRMDPDPTGLPGLGTGKPRVQTKLSQMRDVKLASRKLWSFTLGKPQKAPKRIGSCMNIAFSNPLAKVEVQSWMIGCCVGFIRRIQVLRRNPCQVFRAENIVLIVHLHHRLLIWKMSLTHCRRLMTGVFALPRTSSLKPMQHEEKINLANLGSGSFDWATLAGLNSLPELLQTYPDASYSNTDVNGVMRPLNATALPHRFINREDGELGRRGGPKWG</sequence>
<keyword evidence="2" id="KW-1185">Reference proteome</keyword>
<gene>
    <name evidence="1" type="ORF">OIU84_003025</name>
</gene>
<reference evidence="1 2" key="1">
    <citation type="journal article" date="2023" name="Int. J. Mol. Sci.">
        <title>De Novo Assembly and Annotation of 11 Diverse Shrub Willow (Salix) Genomes Reveals Novel Gene Organization in Sex-Linked Regions.</title>
        <authorList>
            <person name="Hyden B."/>
            <person name="Feng K."/>
            <person name="Yates T.B."/>
            <person name="Jawdy S."/>
            <person name="Cereghino C."/>
            <person name="Smart L.B."/>
            <person name="Muchero W."/>
        </authorList>
    </citation>
    <scope>NUCLEOTIDE SEQUENCE [LARGE SCALE GENOMIC DNA]</scope>
    <source>
        <tissue evidence="1">Shoot tip</tissue>
    </source>
</reference>
<proteinExistence type="predicted"/>
<name>A0AAD6K7D5_9ROSI</name>
<evidence type="ECO:0000313" key="1">
    <source>
        <dbReference type="EMBL" id="KAJ6417229.1"/>
    </source>
</evidence>
<dbReference type="EMBL" id="JAPFFJ010000011">
    <property type="protein sequence ID" value="KAJ6417229.1"/>
    <property type="molecule type" value="Genomic_DNA"/>
</dbReference>
<organism evidence="1 2">
    <name type="scientific">Salix udensis</name>
    <dbReference type="NCBI Taxonomy" id="889485"/>
    <lineage>
        <taxon>Eukaryota</taxon>
        <taxon>Viridiplantae</taxon>
        <taxon>Streptophyta</taxon>
        <taxon>Embryophyta</taxon>
        <taxon>Tracheophyta</taxon>
        <taxon>Spermatophyta</taxon>
        <taxon>Magnoliopsida</taxon>
        <taxon>eudicotyledons</taxon>
        <taxon>Gunneridae</taxon>
        <taxon>Pentapetalae</taxon>
        <taxon>rosids</taxon>
        <taxon>fabids</taxon>
        <taxon>Malpighiales</taxon>
        <taxon>Salicaceae</taxon>
        <taxon>Saliceae</taxon>
        <taxon>Salix</taxon>
    </lineage>
</organism>
<protein>
    <submittedName>
        <fullName evidence="1">Uncharacterized protein</fullName>
    </submittedName>
</protein>